<evidence type="ECO:0008006" key="3">
    <source>
        <dbReference type="Google" id="ProtNLM"/>
    </source>
</evidence>
<dbReference type="RefSeq" id="WP_063367761.1">
    <property type="nucleotide sequence ID" value="NZ_AUYC01000024.1"/>
</dbReference>
<dbReference type="EMBL" id="AUYC01000024">
    <property type="protein sequence ID" value="KZN64048.1"/>
    <property type="molecule type" value="Genomic_DNA"/>
</dbReference>
<gene>
    <name evidence="1" type="ORF">N473_15725</name>
</gene>
<evidence type="ECO:0000313" key="2">
    <source>
        <dbReference type="Proteomes" id="UP000076486"/>
    </source>
</evidence>
<dbReference type="InterPro" id="IPR036619">
    <property type="entry name" value="NinB_sf"/>
</dbReference>
<dbReference type="Proteomes" id="UP000076486">
    <property type="component" value="Unassembled WGS sequence"/>
</dbReference>
<name>A0A162BLQ7_9GAMM</name>
<dbReference type="SUPFAM" id="SSF103370">
    <property type="entry name" value="NinB"/>
    <property type="match status" value="1"/>
</dbReference>
<dbReference type="Gene3D" id="1.10.3790.10">
    <property type="entry name" value="NinB"/>
    <property type="match status" value="1"/>
</dbReference>
<protein>
    <recommendedName>
        <fullName evidence="3">NinB protein</fullName>
    </recommendedName>
</protein>
<accession>A0A162BLQ7</accession>
<reference evidence="1 2" key="1">
    <citation type="submission" date="2013-07" db="EMBL/GenBank/DDBJ databases">
        <title>Comparative Genomic and Metabolomic Analysis of Twelve Strains of Pseudoalteromonas luteoviolacea.</title>
        <authorList>
            <person name="Vynne N.G."/>
            <person name="Mansson M."/>
            <person name="Gram L."/>
        </authorList>
    </citation>
    <scope>NUCLEOTIDE SEQUENCE [LARGE SCALE GENOMIC DNA]</scope>
    <source>
        <strain evidence="1 2">CPMOR-1</strain>
    </source>
</reference>
<proteinExistence type="predicted"/>
<comment type="caution">
    <text evidence="1">The sequence shown here is derived from an EMBL/GenBank/DDBJ whole genome shotgun (WGS) entry which is preliminary data.</text>
</comment>
<evidence type="ECO:0000313" key="1">
    <source>
        <dbReference type="EMBL" id="KZN64048.1"/>
    </source>
</evidence>
<sequence>MTVKVLTFKNYVQAMPIIGSMIREMIKAKKVVRLEFKEQNTIRSTAQNRLMWKWNQAISEFLREHHGQETSSADVHEVLVRKKFGVRVVQVGVEEPIIVRKQTRKLGTKQFAEYLEWMDMYCAEYLGLMLPKPEDLYMLAVYGEGEKRVLN</sequence>
<dbReference type="PATRIC" id="fig|1365248.3.peg.2057"/>
<dbReference type="AlphaFoldDB" id="A0A162BLQ7"/>
<organism evidence="1 2">
    <name type="scientific">Pseudoalteromonas luteoviolacea CPMOR-1</name>
    <dbReference type="NCBI Taxonomy" id="1365248"/>
    <lineage>
        <taxon>Bacteria</taxon>
        <taxon>Pseudomonadati</taxon>
        <taxon>Pseudomonadota</taxon>
        <taxon>Gammaproteobacteria</taxon>
        <taxon>Alteromonadales</taxon>
        <taxon>Pseudoalteromonadaceae</taxon>
        <taxon>Pseudoalteromonas</taxon>
    </lineage>
</organism>